<comment type="similarity">
    <text evidence="2">Belongs to the bacterial solute-binding protein 5 family.</text>
</comment>
<keyword evidence="3" id="KW-0813">Transport</keyword>
<accession>A0A369ZPJ3</accession>
<evidence type="ECO:0000313" key="8">
    <source>
        <dbReference type="Proteomes" id="UP000253945"/>
    </source>
</evidence>
<evidence type="ECO:0000256" key="4">
    <source>
        <dbReference type="ARBA" id="ARBA00022729"/>
    </source>
</evidence>
<dbReference type="Gene3D" id="3.10.105.10">
    <property type="entry name" value="Dipeptide-binding Protein, Domain 3"/>
    <property type="match status" value="1"/>
</dbReference>
<dbReference type="STRING" id="736.B0184_06160"/>
<feature type="chain" id="PRO_5016648224" evidence="5">
    <location>
        <begin position="33"/>
        <end position="249"/>
    </location>
</feature>
<dbReference type="PANTHER" id="PTHR30290:SF10">
    <property type="entry name" value="PERIPLASMIC OLIGOPEPTIDE-BINDING PROTEIN-RELATED"/>
    <property type="match status" value="1"/>
</dbReference>
<evidence type="ECO:0000256" key="2">
    <source>
        <dbReference type="ARBA" id="ARBA00005695"/>
    </source>
</evidence>
<comment type="caution">
    <text evidence="7">The sequence shown here is derived from an EMBL/GenBank/DDBJ whole genome shotgun (WGS) entry which is preliminary data.</text>
</comment>
<protein>
    <submittedName>
        <fullName evidence="7">ABC transporter substrate-binding protein</fullName>
    </submittedName>
</protein>
<evidence type="ECO:0000256" key="1">
    <source>
        <dbReference type="ARBA" id="ARBA00004196"/>
    </source>
</evidence>
<keyword evidence="4 5" id="KW-0732">Signal</keyword>
<comment type="subcellular location">
    <subcellularLocation>
        <location evidence="1">Cell envelope</location>
    </subcellularLocation>
</comment>
<evidence type="ECO:0000256" key="3">
    <source>
        <dbReference type="ARBA" id="ARBA00022448"/>
    </source>
</evidence>
<dbReference type="RefSeq" id="WP_111353737.1">
    <property type="nucleotide sequence ID" value="NZ_QEQF01000002.1"/>
</dbReference>
<evidence type="ECO:0000313" key="7">
    <source>
        <dbReference type="EMBL" id="RDF11370.1"/>
    </source>
</evidence>
<dbReference type="GO" id="GO:0015833">
    <property type="term" value="P:peptide transport"/>
    <property type="evidence" value="ECO:0007669"/>
    <property type="project" value="TreeGrafter"/>
</dbReference>
<evidence type="ECO:0000256" key="5">
    <source>
        <dbReference type="SAM" id="SignalP"/>
    </source>
</evidence>
<dbReference type="AlphaFoldDB" id="A0A369ZPJ3"/>
<dbReference type="Pfam" id="PF00496">
    <property type="entry name" value="SBP_bac_5"/>
    <property type="match status" value="1"/>
</dbReference>
<dbReference type="EMBL" id="QEQF01000002">
    <property type="protein sequence ID" value="RDF11370.1"/>
    <property type="molecule type" value="Genomic_DNA"/>
</dbReference>
<dbReference type="PANTHER" id="PTHR30290">
    <property type="entry name" value="PERIPLASMIC BINDING COMPONENT OF ABC TRANSPORTER"/>
    <property type="match status" value="1"/>
</dbReference>
<dbReference type="GO" id="GO:1904680">
    <property type="term" value="F:peptide transmembrane transporter activity"/>
    <property type="evidence" value="ECO:0007669"/>
    <property type="project" value="TreeGrafter"/>
</dbReference>
<keyword evidence="8" id="KW-1185">Reference proteome</keyword>
<proteinExistence type="inferred from homology"/>
<evidence type="ECO:0000259" key="6">
    <source>
        <dbReference type="Pfam" id="PF00496"/>
    </source>
</evidence>
<feature type="domain" description="Solute-binding protein family 5" evidence="6">
    <location>
        <begin position="35"/>
        <end position="197"/>
    </location>
</feature>
<organism evidence="7 8">
    <name type="scientific">Haemophilus paraphrohaemolyticus</name>
    <dbReference type="NCBI Taxonomy" id="736"/>
    <lineage>
        <taxon>Bacteria</taxon>
        <taxon>Pseudomonadati</taxon>
        <taxon>Pseudomonadota</taxon>
        <taxon>Gammaproteobacteria</taxon>
        <taxon>Pasteurellales</taxon>
        <taxon>Pasteurellaceae</taxon>
        <taxon>Haemophilus</taxon>
    </lineage>
</organism>
<dbReference type="GO" id="GO:0030288">
    <property type="term" value="C:outer membrane-bounded periplasmic space"/>
    <property type="evidence" value="ECO:0007669"/>
    <property type="project" value="TreeGrafter"/>
</dbReference>
<feature type="signal peptide" evidence="5">
    <location>
        <begin position="1"/>
        <end position="32"/>
    </location>
</feature>
<sequence length="249" mass="28649">MAYSLFQSQAVKFAKNLAIFTACFCFFLSANAKTVEKAASPAKLCTYFYDFNFHDPQLKKPEVRRAIKAMIFSNRIKYENGETNHHILSKSLQVETESHWSPLVVEQLLAQSGVSPKSPLQLKILFENQKPHNVIGRQISRVLAQSDLIRVNPQTVKKSELIAQRNNGNYQLIRNEQCIDKPDPTLFLWRFYSKSTENKNGYVNPEVDKLLSKLQQQKLSKSKRQAVIQQIVELLEQDVAILPLYEFSK</sequence>
<reference evidence="7 8" key="1">
    <citation type="submission" date="2018-05" db="EMBL/GenBank/DDBJ databases">
        <title>Draft Genome Sequences for a Diverse set of 7 Haemophilus Species.</title>
        <authorList>
            <person name="Nichols M."/>
            <person name="Topaz N."/>
            <person name="Wang X."/>
            <person name="Wang X."/>
            <person name="Boxrud D."/>
        </authorList>
    </citation>
    <scope>NUCLEOTIDE SEQUENCE [LARGE SCALE GENOMIC DNA]</scope>
    <source>
        <strain evidence="7 8">C2014016342</strain>
    </source>
</reference>
<dbReference type="InterPro" id="IPR000914">
    <property type="entry name" value="SBP_5_dom"/>
</dbReference>
<dbReference type="SUPFAM" id="SSF53850">
    <property type="entry name" value="Periplasmic binding protein-like II"/>
    <property type="match status" value="1"/>
</dbReference>
<gene>
    <name evidence="7" type="ORF">DPV92_03700</name>
</gene>
<name>A0A369ZPJ3_9PAST</name>
<dbReference type="Proteomes" id="UP000253945">
    <property type="component" value="Unassembled WGS sequence"/>
</dbReference>
<dbReference type="InterPro" id="IPR039424">
    <property type="entry name" value="SBP_5"/>
</dbReference>